<evidence type="ECO:0000313" key="2">
    <source>
        <dbReference type="EMBL" id="KNC71093.1"/>
    </source>
</evidence>
<dbReference type="SUPFAM" id="SSF56645">
    <property type="entry name" value="Acyl-CoA dehydrogenase NM domain-like"/>
    <property type="match status" value="1"/>
</dbReference>
<reference evidence="2 3" key="1">
    <citation type="submission" date="2011-02" db="EMBL/GenBank/DDBJ databases">
        <title>The Genome Sequence of Sphaeroforma arctica JP610.</title>
        <authorList>
            <consortium name="The Broad Institute Genome Sequencing Platform"/>
            <person name="Russ C."/>
            <person name="Cuomo C."/>
            <person name="Young S.K."/>
            <person name="Zeng Q."/>
            <person name="Gargeya S."/>
            <person name="Alvarado L."/>
            <person name="Berlin A."/>
            <person name="Chapman S.B."/>
            <person name="Chen Z."/>
            <person name="Freedman E."/>
            <person name="Gellesch M."/>
            <person name="Goldberg J."/>
            <person name="Griggs A."/>
            <person name="Gujja S."/>
            <person name="Heilman E."/>
            <person name="Heiman D."/>
            <person name="Howarth C."/>
            <person name="Mehta T."/>
            <person name="Neiman D."/>
            <person name="Pearson M."/>
            <person name="Roberts A."/>
            <person name="Saif S."/>
            <person name="Shea T."/>
            <person name="Shenoy N."/>
            <person name="Sisk P."/>
            <person name="Stolte C."/>
            <person name="Sykes S."/>
            <person name="White J."/>
            <person name="Yandava C."/>
            <person name="Burger G."/>
            <person name="Gray M.W."/>
            <person name="Holland P.W.H."/>
            <person name="King N."/>
            <person name="Lang F.B.F."/>
            <person name="Roger A.J."/>
            <person name="Ruiz-Trillo I."/>
            <person name="Haas B."/>
            <person name="Nusbaum C."/>
            <person name="Birren B."/>
        </authorList>
    </citation>
    <scope>NUCLEOTIDE SEQUENCE [LARGE SCALE GENOMIC DNA]</scope>
    <source>
        <strain evidence="2 3">JP610</strain>
    </source>
</reference>
<sequence length="74" mass="8235">MLGLIRTSCTSLTRGARAQAQVVQYAGRSMSTQSSSILDRAHGLNEDQRMLLDMADGFAEKELKPYAAEWDRTE</sequence>
<dbReference type="AlphaFoldDB" id="A0A0L0F4J4"/>
<evidence type="ECO:0000313" key="3">
    <source>
        <dbReference type="Proteomes" id="UP000054560"/>
    </source>
</evidence>
<dbReference type="GeneID" id="25916876"/>
<dbReference type="EMBL" id="KQ249522">
    <property type="protein sequence ID" value="KNC71093.1"/>
    <property type="molecule type" value="Genomic_DNA"/>
</dbReference>
<feature type="domain" description="Acyl-CoA dehydrogenase/oxidase N-terminal" evidence="1">
    <location>
        <begin position="45"/>
        <end position="73"/>
    </location>
</feature>
<feature type="non-terminal residue" evidence="2">
    <location>
        <position position="74"/>
    </location>
</feature>
<proteinExistence type="predicted"/>
<dbReference type="InterPro" id="IPR013786">
    <property type="entry name" value="AcylCoA_DH/ox_N"/>
</dbReference>
<organism evidence="2 3">
    <name type="scientific">Sphaeroforma arctica JP610</name>
    <dbReference type="NCBI Taxonomy" id="667725"/>
    <lineage>
        <taxon>Eukaryota</taxon>
        <taxon>Ichthyosporea</taxon>
        <taxon>Ichthyophonida</taxon>
        <taxon>Sphaeroforma</taxon>
    </lineage>
</organism>
<dbReference type="RefSeq" id="XP_014144995.1">
    <property type="nucleotide sequence ID" value="XM_014289520.1"/>
</dbReference>
<dbReference type="Gene3D" id="1.10.540.10">
    <property type="entry name" value="Acyl-CoA dehydrogenase/oxidase, N-terminal domain"/>
    <property type="match status" value="1"/>
</dbReference>
<dbReference type="InterPro" id="IPR037069">
    <property type="entry name" value="AcylCoA_DH/ox_N_sf"/>
</dbReference>
<accession>A0A0L0F4J4</accession>
<gene>
    <name evidence="2" type="ORF">SARC_16372</name>
</gene>
<dbReference type="InterPro" id="IPR009100">
    <property type="entry name" value="AcylCoA_DH/oxidase_NM_dom_sf"/>
</dbReference>
<dbReference type="Proteomes" id="UP000054560">
    <property type="component" value="Unassembled WGS sequence"/>
</dbReference>
<evidence type="ECO:0000259" key="1">
    <source>
        <dbReference type="Pfam" id="PF02771"/>
    </source>
</evidence>
<protein>
    <recommendedName>
        <fullName evidence="1">Acyl-CoA dehydrogenase/oxidase N-terminal domain-containing protein</fullName>
    </recommendedName>
</protein>
<keyword evidence="3" id="KW-1185">Reference proteome</keyword>
<name>A0A0L0F4J4_9EUKA</name>
<dbReference type="GO" id="GO:0050660">
    <property type="term" value="F:flavin adenine dinucleotide binding"/>
    <property type="evidence" value="ECO:0007669"/>
    <property type="project" value="InterPro"/>
</dbReference>
<dbReference type="Pfam" id="PF02771">
    <property type="entry name" value="Acyl-CoA_dh_N"/>
    <property type="match status" value="1"/>
</dbReference>
<dbReference type="GO" id="GO:0016627">
    <property type="term" value="F:oxidoreductase activity, acting on the CH-CH group of donors"/>
    <property type="evidence" value="ECO:0007669"/>
    <property type="project" value="InterPro"/>
</dbReference>